<evidence type="ECO:0000256" key="1">
    <source>
        <dbReference type="SAM" id="MobiDB-lite"/>
    </source>
</evidence>
<protein>
    <recommendedName>
        <fullName evidence="4">RRM domain-containing protein</fullName>
    </recommendedName>
</protein>
<name>A0AA39ZE35_9PEZI</name>
<sequence length="294" mass="32911">MNPNRSRPGSSASERVTFDEIDLTDNERIASVFRPMEALTKGNETDDQALGDERERRGFSRNYRGDMNNPKNQRGMVADDENTSLFITRLPPGLTAAGLLQALVPHGPFGRVWSVNIILPNTEKGQTGVAAKVVMFDRAGAEKLYRFIYGGGLCFYGRLTKLRAIVSWNRIKSPPSDPLGTKSRVLLISGPDDFVDVEKLRSLFGRFFVYQEEEVEVVWERDSKRMIEFRFCCFHAQAEAASVFLGRLKPSTVTVKFGVDPLSVQPTTGGQTQCSAVEDRWAELGRRRRGEPGN</sequence>
<evidence type="ECO:0000313" key="3">
    <source>
        <dbReference type="Proteomes" id="UP001174997"/>
    </source>
</evidence>
<accession>A0AA39ZE35</accession>
<dbReference type="Proteomes" id="UP001174997">
    <property type="component" value="Unassembled WGS sequence"/>
</dbReference>
<keyword evidence="3" id="KW-1185">Reference proteome</keyword>
<reference evidence="2" key="1">
    <citation type="submission" date="2023-06" db="EMBL/GenBank/DDBJ databases">
        <title>Genome-scale phylogeny and comparative genomics of the fungal order Sordariales.</title>
        <authorList>
            <consortium name="Lawrence Berkeley National Laboratory"/>
            <person name="Hensen N."/>
            <person name="Bonometti L."/>
            <person name="Westerberg I."/>
            <person name="Brannstrom I.O."/>
            <person name="Guillou S."/>
            <person name="Cros-Aarteil S."/>
            <person name="Calhoun S."/>
            <person name="Haridas S."/>
            <person name="Kuo A."/>
            <person name="Mondo S."/>
            <person name="Pangilinan J."/>
            <person name="Riley R."/>
            <person name="Labutti K."/>
            <person name="Andreopoulos B."/>
            <person name="Lipzen A."/>
            <person name="Chen C."/>
            <person name="Yanf M."/>
            <person name="Daum C."/>
            <person name="Ng V."/>
            <person name="Clum A."/>
            <person name="Steindorff A."/>
            <person name="Ohm R."/>
            <person name="Martin F."/>
            <person name="Silar P."/>
            <person name="Natvig D."/>
            <person name="Lalanne C."/>
            <person name="Gautier V."/>
            <person name="Ament-Velasquez S.L."/>
            <person name="Kruys A."/>
            <person name="Hutchinson M.I."/>
            <person name="Powell A.J."/>
            <person name="Barry K."/>
            <person name="Miller A.N."/>
            <person name="Grigoriev I.V."/>
            <person name="Debuchy R."/>
            <person name="Gladieux P."/>
            <person name="Thoren M.H."/>
            <person name="Johannesson H."/>
        </authorList>
    </citation>
    <scope>NUCLEOTIDE SEQUENCE</scope>
    <source>
        <strain evidence="2">CBS 307.81</strain>
    </source>
</reference>
<proteinExistence type="predicted"/>
<dbReference type="GO" id="GO:0003676">
    <property type="term" value="F:nucleic acid binding"/>
    <property type="evidence" value="ECO:0007669"/>
    <property type="project" value="InterPro"/>
</dbReference>
<evidence type="ECO:0000313" key="2">
    <source>
        <dbReference type="EMBL" id="KAK0669282.1"/>
    </source>
</evidence>
<gene>
    <name evidence="2" type="ORF">QBC41DRAFT_224216</name>
</gene>
<dbReference type="SUPFAM" id="SSF54928">
    <property type="entry name" value="RNA-binding domain, RBD"/>
    <property type="match status" value="1"/>
</dbReference>
<feature type="region of interest" description="Disordered" evidence="1">
    <location>
        <begin position="39"/>
        <end position="76"/>
    </location>
</feature>
<dbReference type="EMBL" id="JAULSY010000045">
    <property type="protein sequence ID" value="KAK0669282.1"/>
    <property type="molecule type" value="Genomic_DNA"/>
</dbReference>
<organism evidence="2 3">
    <name type="scientific">Cercophora samala</name>
    <dbReference type="NCBI Taxonomy" id="330535"/>
    <lineage>
        <taxon>Eukaryota</taxon>
        <taxon>Fungi</taxon>
        <taxon>Dikarya</taxon>
        <taxon>Ascomycota</taxon>
        <taxon>Pezizomycotina</taxon>
        <taxon>Sordariomycetes</taxon>
        <taxon>Sordariomycetidae</taxon>
        <taxon>Sordariales</taxon>
        <taxon>Lasiosphaeriaceae</taxon>
        <taxon>Cercophora</taxon>
    </lineage>
</organism>
<dbReference type="InterPro" id="IPR035979">
    <property type="entry name" value="RBD_domain_sf"/>
</dbReference>
<dbReference type="AlphaFoldDB" id="A0AA39ZE35"/>
<comment type="caution">
    <text evidence="2">The sequence shown here is derived from an EMBL/GenBank/DDBJ whole genome shotgun (WGS) entry which is preliminary data.</text>
</comment>
<evidence type="ECO:0008006" key="4">
    <source>
        <dbReference type="Google" id="ProtNLM"/>
    </source>
</evidence>